<dbReference type="AlphaFoldDB" id="A0A2N5TQ36"/>
<evidence type="ECO:0000313" key="3">
    <source>
        <dbReference type="Proteomes" id="UP000235388"/>
    </source>
</evidence>
<proteinExistence type="predicted"/>
<feature type="compositionally biased region" description="Polar residues" evidence="1">
    <location>
        <begin position="27"/>
        <end position="39"/>
    </location>
</feature>
<evidence type="ECO:0000313" key="2">
    <source>
        <dbReference type="EMBL" id="PLW27592.1"/>
    </source>
</evidence>
<sequence>MGDPVIPGIGAGYAGSGSRASDIRTRPTGSQPYTAGAPQRSQIVEVQVHRTFLGNTRPDVSGWVYGKRF</sequence>
<organism evidence="2 3">
    <name type="scientific">Puccinia coronata f. sp. avenae</name>
    <dbReference type="NCBI Taxonomy" id="200324"/>
    <lineage>
        <taxon>Eukaryota</taxon>
        <taxon>Fungi</taxon>
        <taxon>Dikarya</taxon>
        <taxon>Basidiomycota</taxon>
        <taxon>Pucciniomycotina</taxon>
        <taxon>Pucciniomycetes</taxon>
        <taxon>Pucciniales</taxon>
        <taxon>Pucciniaceae</taxon>
        <taxon>Puccinia</taxon>
    </lineage>
</organism>
<accession>A0A2N5TQ36</accession>
<protein>
    <submittedName>
        <fullName evidence="2">Uncharacterized protein</fullName>
    </submittedName>
</protein>
<dbReference type="EMBL" id="PGCJ01000479">
    <property type="protein sequence ID" value="PLW27592.1"/>
    <property type="molecule type" value="Genomic_DNA"/>
</dbReference>
<reference evidence="2 3" key="1">
    <citation type="submission" date="2017-11" db="EMBL/GenBank/DDBJ databases">
        <title>De novo assembly and phasing of dikaryotic genomes from two isolates of Puccinia coronata f. sp. avenae, the causal agent of oat crown rust.</title>
        <authorList>
            <person name="Miller M.E."/>
            <person name="Zhang Y."/>
            <person name="Omidvar V."/>
            <person name="Sperschneider J."/>
            <person name="Schwessinger B."/>
            <person name="Raley C."/>
            <person name="Palmer J.M."/>
            <person name="Garnica D."/>
            <person name="Upadhyaya N."/>
            <person name="Rathjen J."/>
            <person name="Taylor J.M."/>
            <person name="Park R.F."/>
            <person name="Dodds P.N."/>
            <person name="Hirsch C.D."/>
            <person name="Kianian S.F."/>
            <person name="Figueroa M."/>
        </authorList>
    </citation>
    <scope>NUCLEOTIDE SEQUENCE [LARGE SCALE GENOMIC DNA]</scope>
    <source>
        <strain evidence="2">12NC29</strain>
    </source>
</reference>
<comment type="caution">
    <text evidence="2">The sequence shown here is derived from an EMBL/GenBank/DDBJ whole genome shotgun (WGS) entry which is preliminary data.</text>
</comment>
<dbReference type="Proteomes" id="UP000235388">
    <property type="component" value="Unassembled WGS sequence"/>
</dbReference>
<keyword evidence="3" id="KW-1185">Reference proteome</keyword>
<evidence type="ECO:0000256" key="1">
    <source>
        <dbReference type="SAM" id="MobiDB-lite"/>
    </source>
</evidence>
<gene>
    <name evidence="2" type="ORF">PCANC_19888</name>
</gene>
<feature type="region of interest" description="Disordered" evidence="1">
    <location>
        <begin position="1"/>
        <end position="39"/>
    </location>
</feature>
<name>A0A2N5TQ36_9BASI</name>